<dbReference type="Proteomes" id="UP000233343">
    <property type="component" value="Unassembled WGS sequence"/>
</dbReference>
<comment type="caution">
    <text evidence="1">The sequence shown here is derived from an EMBL/GenBank/DDBJ whole genome shotgun (WGS) entry which is preliminary data.</text>
</comment>
<dbReference type="RefSeq" id="WP_066193290.1">
    <property type="nucleotide sequence ID" value="NZ_JAFDQP010000003.1"/>
</dbReference>
<dbReference type="AlphaFoldDB" id="A0A2N0ZBX8"/>
<organism evidence="1 2">
    <name type="scientific">Cytobacillus horneckiae</name>
    <dbReference type="NCBI Taxonomy" id="549687"/>
    <lineage>
        <taxon>Bacteria</taxon>
        <taxon>Bacillati</taxon>
        <taxon>Bacillota</taxon>
        <taxon>Bacilli</taxon>
        <taxon>Bacillales</taxon>
        <taxon>Bacillaceae</taxon>
        <taxon>Cytobacillus</taxon>
    </lineage>
</organism>
<evidence type="ECO:0000313" key="1">
    <source>
        <dbReference type="EMBL" id="PKG27018.1"/>
    </source>
</evidence>
<evidence type="ECO:0000313" key="2">
    <source>
        <dbReference type="Proteomes" id="UP000233343"/>
    </source>
</evidence>
<sequence length="316" mass="35828">MKENPNLYALMEGLIDYAGLFPPANLALKDAIAIYAKDIQSDDAWILKTFILPIAKLCELQAHSNLFMNQKKLTLSLTGKKSATEEECVSQLDEELKQIFFYQNKYRDWARVAAIEIPFPSAIPTKSLLQQIANGAKRINAKAYCELTLLNNEDWRKQVDAISEFNQQGRNKLGVKLRTGGIEAKMFPSTEKVASVVSVCVKRKIPLKFTAGLHHPIRMYREEVNTKMHGFLNIFMAGMIAYKKGLGVNGIEEVIVDENSANFILANHGIGWKDIVLQHTEIKWMRENLLCSFGSCSFDEPRMELLELSNRQEVIK</sequence>
<dbReference type="EMBL" id="PISD01000051">
    <property type="protein sequence ID" value="PKG27018.1"/>
    <property type="molecule type" value="Genomic_DNA"/>
</dbReference>
<gene>
    <name evidence="1" type="ORF">CWS20_20940</name>
</gene>
<reference evidence="1 2" key="1">
    <citation type="journal article" date="2010" name="Int. J. Syst. Evol. Microbiol.">
        <title>Bacillus horneckiae sp. nov., isolated from a spacecraft-assembly clean room.</title>
        <authorList>
            <person name="Vaishampayan P."/>
            <person name="Probst A."/>
            <person name="Krishnamurthi S."/>
            <person name="Ghosh S."/>
            <person name="Osman S."/>
            <person name="McDowall A."/>
            <person name="Ruckmani A."/>
            <person name="Mayilraj S."/>
            <person name="Venkateswaran K."/>
        </authorList>
    </citation>
    <scope>NUCLEOTIDE SEQUENCE [LARGE SCALE GENOMIC DNA]</scope>
    <source>
        <strain evidence="2">1PO1SC</strain>
    </source>
</reference>
<keyword evidence="2" id="KW-1185">Reference proteome</keyword>
<name>A0A2N0ZBX8_9BACI</name>
<accession>A0A2N0ZBX8</accession>
<protein>
    <submittedName>
        <fullName evidence="1">Uncharacterized protein</fullName>
    </submittedName>
</protein>
<proteinExistence type="predicted"/>